<dbReference type="InterPro" id="IPR042099">
    <property type="entry name" value="ANL_N_sf"/>
</dbReference>
<dbReference type="OrthoDB" id="182577at2"/>
<proteinExistence type="predicted"/>
<evidence type="ECO:0000313" key="3">
    <source>
        <dbReference type="Proteomes" id="UP000484164"/>
    </source>
</evidence>
<dbReference type="InterPro" id="IPR007534">
    <property type="entry name" value="LuxE"/>
</dbReference>
<protein>
    <submittedName>
        <fullName evidence="2">Acyl transferase</fullName>
    </submittedName>
</protein>
<feature type="domain" description="Acyl-protein synthetase LuxE" evidence="1">
    <location>
        <begin position="143"/>
        <end position="328"/>
    </location>
</feature>
<dbReference type="GO" id="GO:0047474">
    <property type="term" value="F:long-chain fatty acid--protein ligase activity"/>
    <property type="evidence" value="ECO:0007669"/>
    <property type="project" value="InterPro"/>
</dbReference>
<keyword evidence="2" id="KW-0808">Transferase</keyword>
<comment type="caution">
    <text evidence="2">The sequence shown here is derived from an EMBL/GenBank/DDBJ whole genome shotgun (WGS) entry which is preliminary data.</text>
</comment>
<reference evidence="2 3" key="1">
    <citation type="submission" date="2019-10" db="EMBL/GenBank/DDBJ databases">
        <title>Genome sequence of Phaeocystidibacter marisrubri JCM30614 (type strain).</title>
        <authorList>
            <person name="Bowman J.P."/>
        </authorList>
    </citation>
    <scope>NUCLEOTIDE SEQUENCE [LARGE SCALE GENOMIC DNA]</scope>
    <source>
        <strain evidence="2 3">JCM 30614</strain>
    </source>
</reference>
<dbReference type="AlphaFoldDB" id="A0A6L3ZFJ8"/>
<organism evidence="2 3">
    <name type="scientific">Phaeocystidibacter marisrubri</name>
    <dbReference type="NCBI Taxonomy" id="1577780"/>
    <lineage>
        <taxon>Bacteria</taxon>
        <taxon>Pseudomonadati</taxon>
        <taxon>Bacteroidota</taxon>
        <taxon>Flavobacteriia</taxon>
        <taxon>Flavobacteriales</taxon>
        <taxon>Phaeocystidibacteraceae</taxon>
        <taxon>Phaeocystidibacter</taxon>
    </lineage>
</organism>
<dbReference type="Pfam" id="PF04443">
    <property type="entry name" value="LuxE"/>
    <property type="match status" value="1"/>
</dbReference>
<dbReference type="SUPFAM" id="SSF56801">
    <property type="entry name" value="Acetyl-CoA synthetase-like"/>
    <property type="match status" value="1"/>
</dbReference>
<dbReference type="EMBL" id="WBVQ01000002">
    <property type="protein sequence ID" value="KAB2816202.1"/>
    <property type="molecule type" value="Genomic_DNA"/>
</dbReference>
<evidence type="ECO:0000313" key="2">
    <source>
        <dbReference type="EMBL" id="KAB2816202.1"/>
    </source>
</evidence>
<sequence>MIQPDTFKDTLFNRATVDFNGTALELFTYQAKYCEPYATFLSALNIDPKSIQNWRDIPCLPIEAFKKHEVKSGSFEPEVIFTSSGTTGSQTSKHYVKSMQWYHRVFKEAFRLTYGPAKDFRWLCLLPSYLEREGSSLIEMAKTFIDESPFSDSDFFLRNHDELRTILSSEDAEEIPTILLGVSFGLLDFAEERSFQLPKSVILMETGGMKGRRVEMIRSELHDELSKRLGVAFVHSEYGMTEMMSQAYSTGLGEYTTPPWMRVSLRDPADPLSKSAPGKTGGINVIDLANVDSCAFIATQDLGKTENGTTFHVMGRFDDSDIRGCNLMVQ</sequence>
<gene>
    <name evidence="2" type="ORF">F8C82_10980</name>
</gene>
<evidence type="ECO:0000259" key="1">
    <source>
        <dbReference type="Pfam" id="PF04443"/>
    </source>
</evidence>
<accession>A0A6L3ZFJ8</accession>
<dbReference type="Proteomes" id="UP000484164">
    <property type="component" value="Unassembled WGS sequence"/>
</dbReference>
<keyword evidence="3" id="KW-1185">Reference proteome</keyword>
<dbReference type="Gene3D" id="3.40.50.12780">
    <property type="entry name" value="N-terminal domain of ligase-like"/>
    <property type="match status" value="1"/>
</dbReference>
<dbReference type="GO" id="GO:0008218">
    <property type="term" value="P:bioluminescence"/>
    <property type="evidence" value="ECO:0007669"/>
    <property type="project" value="InterPro"/>
</dbReference>
<name>A0A6L3ZFJ8_9FLAO</name>
<dbReference type="RefSeq" id="WP_151693630.1">
    <property type="nucleotide sequence ID" value="NZ_BMGX01000001.1"/>
</dbReference>
<dbReference type="GO" id="GO:0016740">
    <property type="term" value="F:transferase activity"/>
    <property type="evidence" value="ECO:0007669"/>
    <property type="project" value="UniProtKB-KW"/>
</dbReference>